<dbReference type="RefSeq" id="WP_138001897.1">
    <property type="nucleotide sequence ID" value="NZ_QGQD01000022.1"/>
</dbReference>
<dbReference type="EMBL" id="QGQD01000022">
    <property type="protein sequence ID" value="TLD02170.1"/>
    <property type="molecule type" value="Genomic_DNA"/>
</dbReference>
<keyword evidence="6" id="KW-1185">Reference proteome</keyword>
<dbReference type="PANTHER" id="PTHR34220:SF7">
    <property type="entry name" value="SENSOR HISTIDINE KINASE YPDA"/>
    <property type="match status" value="1"/>
</dbReference>
<accession>A0A4U8QAV0</accession>
<dbReference type="EC" id="2.7.13.3" evidence="5"/>
<dbReference type="STRING" id="180332.GCA_000797495_04247"/>
<dbReference type="GO" id="GO:0016020">
    <property type="term" value="C:membrane"/>
    <property type="evidence" value="ECO:0007669"/>
    <property type="project" value="InterPro"/>
</dbReference>
<dbReference type="SUPFAM" id="SSF55874">
    <property type="entry name" value="ATPase domain of HSP90 chaperone/DNA topoisomerase II/histidine kinase"/>
    <property type="match status" value="1"/>
</dbReference>
<dbReference type="GO" id="GO:0000155">
    <property type="term" value="F:phosphorelay sensor kinase activity"/>
    <property type="evidence" value="ECO:0007669"/>
    <property type="project" value="InterPro"/>
</dbReference>
<evidence type="ECO:0000259" key="3">
    <source>
        <dbReference type="Pfam" id="PF02518"/>
    </source>
</evidence>
<organism evidence="5 6">
    <name type="scientific">Robinsoniella peoriensis</name>
    <dbReference type="NCBI Taxonomy" id="180332"/>
    <lineage>
        <taxon>Bacteria</taxon>
        <taxon>Bacillati</taxon>
        <taxon>Bacillota</taxon>
        <taxon>Clostridia</taxon>
        <taxon>Lachnospirales</taxon>
        <taxon>Lachnospiraceae</taxon>
        <taxon>Robinsoniella</taxon>
    </lineage>
</organism>
<evidence type="ECO:0000256" key="2">
    <source>
        <dbReference type="SAM" id="Phobius"/>
    </source>
</evidence>
<reference evidence="5 6" key="1">
    <citation type="journal article" date="2019" name="Anaerobe">
        <title>Detection of Robinsoniella peoriensis in multiple bone samples of a trauma patient.</title>
        <authorList>
            <person name="Schrottner P."/>
            <person name="Hartwich K."/>
            <person name="Bunk B."/>
            <person name="Schober I."/>
            <person name="Helbig S."/>
            <person name="Rudolph W.W."/>
            <person name="Gunzer F."/>
        </authorList>
    </citation>
    <scope>NUCLEOTIDE SEQUENCE [LARGE SCALE GENOMIC DNA]</scope>
    <source>
        <strain evidence="5 6">DSM 106044</strain>
    </source>
</reference>
<gene>
    <name evidence="5" type="ORF">DSM106044_00976</name>
</gene>
<keyword evidence="5" id="KW-0418">Kinase</keyword>
<evidence type="ECO:0000256" key="1">
    <source>
        <dbReference type="SAM" id="Coils"/>
    </source>
</evidence>
<dbReference type="InterPro" id="IPR003594">
    <property type="entry name" value="HATPase_dom"/>
</dbReference>
<evidence type="ECO:0000259" key="4">
    <source>
        <dbReference type="Pfam" id="PF06580"/>
    </source>
</evidence>
<feature type="domain" description="Signal transduction histidine kinase internal region" evidence="4">
    <location>
        <begin position="368"/>
        <end position="443"/>
    </location>
</feature>
<evidence type="ECO:0000313" key="5">
    <source>
        <dbReference type="EMBL" id="TLD02170.1"/>
    </source>
</evidence>
<name>A0A4U8QAV0_9FIRM</name>
<keyword evidence="2" id="KW-1133">Transmembrane helix</keyword>
<dbReference type="InterPro" id="IPR050640">
    <property type="entry name" value="Bact_2-comp_sensor_kinase"/>
</dbReference>
<keyword evidence="2" id="KW-0472">Membrane</keyword>
<feature type="transmembrane region" description="Helical" evidence="2">
    <location>
        <begin position="21"/>
        <end position="45"/>
    </location>
</feature>
<feature type="domain" description="Histidine kinase/HSP90-like ATPase" evidence="3">
    <location>
        <begin position="465"/>
        <end position="569"/>
    </location>
</feature>
<dbReference type="Gene3D" id="3.30.565.10">
    <property type="entry name" value="Histidine kinase-like ATPase, C-terminal domain"/>
    <property type="match status" value="1"/>
</dbReference>
<keyword evidence="1" id="KW-0175">Coiled coil</keyword>
<feature type="transmembrane region" description="Helical" evidence="2">
    <location>
        <begin position="281"/>
        <end position="302"/>
    </location>
</feature>
<sequence>MLSKEKRTMEEKFRKYDFVRLLKWFSLLLILMVIINVGLSMYASYTVSKYSRDGRIQVLDSQIQGIQNTMDTIKENVATELGYDIELERLASVTDERESILLQRSVKKQLSKWSVQSDHLVNYAVYLQKGEIMVNGCATDSAYDNWRKAGGKLLKFAIEDAEKGRWLMHDLDGETYLIYVRRNNDMYMFSWMQLNQLLRSVDNNAFGEDYYIAVTSKENVVYSGSEKLKEDRIDLAGVSDDEVSVSLLKGYTVIRRPGTEDYDFTLVIHEQNVMNLLKFQFVAGMSITILGLFLLIFLYFLYRTLVHPIQTFTENIDRLNEDESYSVATHYQINELGKASEMLANLVSRIKKLKINIYEKTLEQQKIKMDFLTLQIEPHFYLNCLNIIYNMAQMGKDKEIQELSKNVSAYLRYIFKSNENMVCLGEELEHTRRYLKIQEIRYKGGFRSDIHVEESVLDAKIPPLILQTFVENTIKHAMTFDYETKILVIVRRVKIHGKYKLELIVEDNGEGFQADIMEKLNRKEDISHDGKQIGVMNVIKRLGLFFGNEAEAEFYNKEDQGAGVRLYMPFIWNEEEKDELITCR</sequence>
<dbReference type="Pfam" id="PF06580">
    <property type="entry name" value="His_kinase"/>
    <property type="match status" value="1"/>
</dbReference>
<evidence type="ECO:0000313" key="6">
    <source>
        <dbReference type="Proteomes" id="UP000306509"/>
    </source>
</evidence>
<keyword evidence="2" id="KW-0812">Transmembrane</keyword>
<dbReference type="InterPro" id="IPR010559">
    <property type="entry name" value="Sig_transdc_His_kin_internal"/>
</dbReference>
<protein>
    <submittedName>
        <fullName evidence="5">Putative sensor-like histidine kinase</fullName>
        <ecNumber evidence="5">2.7.13.3</ecNumber>
    </submittedName>
</protein>
<keyword evidence="5" id="KW-0808">Transferase</keyword>
<dbReference type="Proteomes" id="UP000306509">
    <property type="component" value="Unassembled WGS sequence"/>
</dbReference>
<feature type="coiled-coil region" evidence="1">
    <location>
        <begin position="336"/>
        <end position="375"/>
    </location>
</feature>
<proteinExistence type="predicted"/>
<comment type="caution">
    <text evidence="5">The sequence shown here is derived from an EMBL/GenBank/DDBJ whole genome shotgun (WGS) entry which is preliminary data.</text>
</comment>
<dbReference type="InterPro" id="IPR036890">
    <property type="entry name" value="HATPase_C_sf"/>
</dbReference>
<dbReference type="PANTHER" id="PTHR34220">
    <property type="entry name" value="SENSOR HISTIDINE KINASE YPDA"/>
    <property type="match status" value="1"/>
</dbReference>
<dbReference type="Pfam" id="PF02518">
    <property type="entry name" value="HATPase_c"/>
    <property type="match status" value="1"/>
</dbReference>
<dbReference type="AlphaFoldDB" id="A0A4U8QAV0"/>